<comment type="caution">
    <text evidence="1">The sequence shown here is derived from an EMBL/GenBank/DDBJ whole genome shotgun (WGS) entry which is preliminary data.</text>
</comment>
<gene>
    <name evidence="1" type="ORF">OBRU01_23068</name>
</gene>
<dbReference type="Proteomes" id="UP000037510">
    <property type="component" value="Unassembled WGS sequence"/>
</dbReference>
<dbReference type="AlphaFoldDB" id="A0A0L7KPV5"/>
<sequence length="78" mass="8086">MVSSQGCEGAPGTGALGVIRFQQAGGALVADGSIDRLPPGKHGLHCDGVVVWDERDRPVAGKGRRDACCGRKKEKENG</sequence>
<reference evidence="1 2" key="1">
    <citation type="journal article" date="2015" name="Genome Biol. Evol.">
        <title>The genome of winter moth (Operophtera brumata) provides a genomic perspective on sexual dimorphism and phenology.</title>
        <authorList>
            <person name="Derks M.F."/>
            <person name="Smit S."/>
            <person name="Salis L."/>
            <person name="Schijlen E."/>
            <person name="Bossers A."/>
            <person name="Mateman C."/>
            <person name="Pijl A.S."/>
            <person name="de Ridder D."/>
            <person name="Groenen M.A."/>
            <person name="Visser M.E."/>
            <person name="Megens H.J."/>
        </authorList>
    </citation>
    <scope>NUCLEOTIDE SEQUENCE [LARGE SCALE GENOMIC DNA]</scope>
    <source>
        <strain evidence="1">WM2013NL</strain>
        <tissue evidence="1">Head and thorax</tissue>
    </source>
</reference>
<protein>
    <submittedName>
        <fullName evidence="1">Putative Copper chaperone for superoxide dismutase</fullName>
    </submittedName>
</protein>
<dbReference type="EMBL" id="JTDY01007302">
    <property type="protein sequence ID" value="KOB65312.1"/>
    <property type="molecule type" value="Genomic_DNA"/>
</dbReference>
<name>A0A0L7KPV5_OPEBR</name>
<evidence type="ECO:0000313" key="1">
    <source>
        <dbReference type="EMBL" id="KOB65312.1"/>
    </source>
</evidence>
<dbReference type="GO" id="GO:0046872">
    <property type="term" value="F:metal ion binding"/>
    <property type="evidence" value="ECO:0007669"/>
    <property type="project" value="InterPro"/>
</dbReference>
<feature type="non-terminal residue" evidence="1">
    <location>
        <position position="78"/>
    </location>
</feature>
<accession>A0A0L7KPV5</accession>
<organism evidence="1 2">
    <name type="scientific">Operophtera brumata</name>
    <name type="common">Winter moth</name>
    <name type="synonym">Phalaena brumata</name>
    <dbReference type="NCBI Taxonomy" id="104452"/>
    <lineage>
        <taxon>Eukaryota</taxon>
        <taxon>Metazoa</taxon>
        <taxon>Ecdysozoa</taxon>
        <taxon>Arthropoda</taxon>
        <taxon>Hexapoda</taxon>
        <taxon>Insecta</taxon>
        <taxon>Pterygota</taxon>
        <taxon>Neoptera</taxon>
        <taxon>Endopterygota</taxon>
        <taxon>Lepidoptera</taxon>
        <taxon>Glossata</taxon>
        <taxon>Ditrysia</taxon>
        <taxon>Geometroidea</taxon>
        <taxon>Geometridae</taxon>
        <taxon>Larentiinae</taxon>
        <taxon>Operophtera</taxon>
    </lineage>
</organism>
<proteinExistence type="predicted"/>
<dbReference type="SUPFAM" id="SSF49329">
    <property type="entry name" value="Cu,Zn superoxide dismutase-like"/>
    <property type="match status" value="1"/>
</dbReference>
<keyword evidence="2" id="KW-1185">Reference proteome</keyword>
<dbReference type="InterPro" id="IPR036423">
    <property type="entry name" value="SOD-like_Cu/Zn_dom_sf"/>
</dbReference>
<evidence type="ECO:0000313" key="2">
    <source>
        <dbReference type="Proteomes" id="UP000037510"/>
    </source>
</evidence>
<dbReference type="GO" id="GO:0006801">
    <property type="term" value="P:superoxide metabolic process"/>
    <property type="evidence" value="ECO:0007669"/>
    <property type="project" value="InterPro"/>
</dbReference>